<dbReference type="AlphaFoldDB" id="A0AAD0E152"/>
<dbReference type="KEGG" id="plak:A1s21155_01820"/>
<feature type="domain" description="DUF218" evidence="1">
    <location>
        <begin position="42"/>
        <end position="185"/>
    </location>
</feature>
<dbReference type="Proteomes" id="UP000217216">
    <property type="component" value="Chromosome"/>
</dbReference>
<evidence type="ECO:0000313" key="3">
    <source>
        <dbReference type="Proteomes" id="UP000217216"/>
    </source>
</evidence>
<keyword evidence="3" id="KW-1185">Reference proteome</keyword>
<dbReference type="Pfam" id="PF02698">
    <property type="entry name" value="DUF218"/>
    <property type="match status" value="1"/>
</dbReference>
<accession>A0AAD0E152</accession>
<name>A0AAD0E152_9ACTN</name>
<dbReference type="PANTHER" id="PTHR30336:SF20">
    <property type="entry name" value="DUF218 DOMAIN-CONTAINING PROTEIN"/>
    <property type="match status" value="1"/>
</dbReference>
<dbReference type="PANTHER" id="PTHR30336">
    <property type="entry name" value="INNER MEMBRANE PROTEIN, PROBABLE PERMEASE"/>
    <property type="match status" value="1"/>
</dbReference>
<dbReference type="InterPro" id="IPR051599">
    <property type="entry name" value="Cell_Envelope_Assoc"/>
</dbReference>
<reference evidence="2 3" key="1">
    <citation type="submission" date="2016-07" db="EMBL/GenBank/DDBJ databases">
        <title>High microdiversification within the ubiquitous acI lineage of Actinobacteria.</title>
        <authorList>
            <person name="Neuenschwander S.M."/>
            <person name="Salcher M."/>
            <person name="Ghai R."/>
            <person name="Pernthaler J."/>
        </authorList>
    </citation>
    <scope>NUCLEOTIDE SEQUENCE [LARGE SCALE GENOMIC DNA]</scope>
    <source>
        <strain evidence="2">MMS-21-155</strain>
    </source>
</reference>
<dbReference type="InterPro" id="IPR003848">
    <property type="entry name" value="DUF218"/>
</dbReference>
<protein>
    <submittedName>
        <fullName evidence="2">YdcF-like family protein</fullName>
    </submittedName>
</protein>
<dbReference type="GeneID" id="300656884"/>
<dbReference type="CDD" id="cd06259">
    <property type="entry name" value="YdcF-like"/>
    <property type="match status" value="1"/>
</dbReference>
<evidence type="ECO:0000313" key="2">
    <source>
        <dbReference type="EMBL" id="ASY11732.1"/>
    </source>
</evidence>
<proteinExistence type="predicted"/>
<dbReference type="RefSeq" id="WP_095675888.1">
    <property type="nucleotide sequence ID" value="NZ_CP016770.1"/>
</dbReference>
<evidence type="ECO:0000259" key="1">
    <source>
        <dbReference type="Pfam" id="PF02698"/>
    </source>
</evidence>
<organism evidence="2 3">
    <name type="scientific">Candidatus Planktophila dulcis</name>
    <dbReference type="NCBI Taxonomy" id="1884914"/>
    <lineage>
        <taxon>Bacteria</taxon>
        <taxon>Bacillati</taxon>
        <taxon>Actinomycetota</taxon>
        <taxon>Actinomycetes</taxon>
        <taxon>Candidatus Nanopelagicales</taxon>
        <taxon>Candidatus Nanopelagicaceae</taxon>
        <taxon>Candidatus Planktophila</taxon>
    </lineage>
</organism>
<dbReference type="EMBL" id="CP016770">
    <property type="protein sequence ID" value="ASY11732.1"/>
    <property type="molecule type" value="Genomic_DNA"/>
</dbReference>
<dbReference type="GO" id="GO:0005886">
    <property type="term" value="C:plasma membrane"/>
    <property type="evidence" value="ECO:0007669"/>
    <property type="project" value="TreeGrafter"/>
</dbReference>
<gene>
    <name evidence="2" type="ORF">A1s21155_01820</name>
</gene>
<sequence>MFKFIRRVISLILVVIVIIPTYALFVTWNSAKNPSFRTSAEVIVVPGAAQLNGAPGEVLLARLIEAKRLRDKGYAPFIITVGAGAPGDRTTEAAAGKYWLTRHGIAKSRVIALPVGRDTLSQTRAYIKEMRSLKIYNVIIATDAYHCQRAMTMANDLGAVATCSPTQSGPNTLENSRYRYLIREAGAYLAYITLGRRGIHISDHLSNSGLVRYVHELIQ</sequence>